<protein>
    <recommendedName>
        <fullName evidence="4">Gustatory receptor</fullName>
    </recommendedName>
</protein>
<keyword evidence="3" id="KW-1185">Reference proteome</keyword>
<dbReference type="EMBL" id="CAJPEV010001861">
    <property type="protein sequence ID" value="CAG0894644.1"/>
    <property type="molecule type" value="Genomic_DNA"/>
</dbReference>
<feature type="transmembrane region" description="Helical" evidence="1">
    <location>
        <begin position="36"/>
        <end position="58"/>
    </location>
</feature>
<keyword evidence="1" id="KW-0472">Membrane</keyword>
<keyword evidence="1" id="KW-1133">Transmembrane helix</keyword>
<sequence>MAMTVVEPFEDENGVKRVNEEERGSEVTFRGLKVTLGLGTILGSFPFSVTGPGVTVAFSWRSVSFLWTVLLFFFYTMDAVYFFSDLSRGEQTKTIDLEAQGNSGISAEIIAIQRSAQRLFYLTVIGGAMVHKESLARALSSVCRMARPDAKFQRDLLCGYLIIQAILLSTFFMLNRSQFTTMSWSQWILFLIHKMVTTNALAFYAPLYALHPRVLARTLLDLKLDLEGFRLDCTQARARYREIRDTVRSLNRGFGLVIIMLHGYIAYTLVEQLYLIATLTDMAQSVHMTALLGSVLTSVSRIVVDVAILLIINWPAQQFLDRDQELREYLSDMEGSGATSGYGDLGSIEKNRSMMLTGAGYLTLGKRLIMKAFGMVVSYTVLLVQFRQAEVVRGSVRPINR</sequence>
<dbReference type="Proteomes" id="UP000677054">
    <property type="component" value="Unassembled WGS sequence"/>
</dbReference>
<gene>
    <name evidence="2" type="ORF">DSTB1V02_LOCUS8286</name>
</gene>
<evidence type="ECO:0000256" key="1">
    <source>
        <dbReference type="SAM" id="Phobius"/>
    </source>
</evidence>
<organism evidence="2">
    <name type="scientific">Darwinula stevensoni</name>
    <dbReference type="NCBI Taxonomy" id="69355"/>
    <lineage>
        <taxon>Eukaryota</taxon>
        <taxon>Metazoa</taxon>
        <taxon>Ecdysozoa</taxon>
        <taxon>Arthropoda</taxon>
        <taxon>Crustacea</taxon>
        <taxon>Oligostraca</taxon>
        <taxon>Ostracoda</taxon>
        <taxon>Podocopa</taxon>
        <taxon>Podocopida</taxon>
        <taxon>Darwinulocopina</taxon>
        <taxon>Darwinuloidea</taxon>
        <taxon>Darwinulidae</taxon>
        <taxon>Darwinula</taxon>
    </lineage>
</organism>
<proteinExistence type="predicted"/>
<feature type="transmembrane region" description="Helical" evidence="1">
    <location>
        <begin position="290"/>
        <end position="312"/>
    </location>
</feature>
<feature type="transmembrane region" description="Helical" evidence="1">
    <location>
        <begin position="64"/>
        <end position="83"/>
    </location>
</feature>
<feature type="transmembrane region" description="Helical" evidence="1">
    <location>
        <begin position="157"/>
        <end position="175"/>
    </location>
</feature>
<accession>A0A7R9A7R6</accession>
<evidence type="ECO:0000313" key="3">
    <source>
        <dbReference type="Proteomes" id="UP000677054"/>
    </source>
</evidence>
<dbReference type="EMBL" id="LR901378">
    <property type="protein sequence ID" value="CAD7248474.1"/>
    <property type="molecule type" value="Genomic_DNA"/>
</dbReference>
<evidence type="ECO:0008006" key="4">
    <source>
        <dbReference type="Google" id="ProtNLM"/>
    </source>
</evidence>
<evidence type="ECO:0000313" key="2">
    <source>
        <dbReference type="EMBL" id="CAD7248474.1"/>
    </source>
</evidence>
<dbReference type="AlphaFoldDB" id="A0A7R9A7R6"/>
<reference evidence="2" key="1">
    <citation type="submission" date="2020-11" db="EMBL/GenBank/DDBJ databases">
        <authorList>
            <person name="Tran Van P."/>
        </authorList>
    </citation>
    <scope>NUCLEOTIDE SEQUENCE</scope>
</reference>
<keyword evidence="1" id="KW-0812">Transmembrane</keyword>
<feature type="transmembrane region" description="Helical" evidence="1">
    <location>
        <begin position="187"/>
        <end position="210"/>
    </location>
</feature>
<feature type="transmembrane region" description="Helical" evidence="1">
    <location>
        <begin position="249"/>
        <end position="270"/>
    </location>
</feature>
<name>A0A7R9A7R6_9CRUS</name>